<reference evidence="4" key="1">
    <citation type="submission" date="2021-11" db="EMBL/GenBank/DDBJ databases">
        <authorList>
            <consortium name="Genoscope - CEA"/>
            <person name="William W."/>
        </authorList>
    </citation>
    <scope>NUCLEOTIDE SEQUENCE</scope>
</reference>
<accession>A0A8J2X0C7</accession>
<proteinExistence type="predicted"/>
<sequence>MPRRALVLAASVTLATAKKPLMPKCEDQADDIGASVCQAMLAVEFYTCEKDFCPTCEGPHAGVCNLSCDYCPTYMPTVSPSSYTPTTQFAPSYLPTRRPTKRPTAMDVTPTNAPSYEPSKAPSSYPPSLRPTGAFPTHAPTQCHNAADAALGEFTCAQWLASDGVDCSSVEGACALSCDECGPTSHPTMRYDMNSRGHPTYAFDGWRLEGRTEPPAPSGVVVVGGDASYFVGGAVVLGFLVSLCIAWRRKCIRDRGYAQFGEVREERAYEMPDAGLELSDFDGRGLT</sequence>
<organism evidence="4 5">
    <name type="scientific">Pelagomonas calceolata</name>
    <dbReference type="NCBI Taxonomy" id="35677"/>
    <lineage>
        <taxon>Eukaryota</taxon>
        <taxon>Sar</taxon>
        <taxon>Stramenopiles</taxon>
        <taxon>Ochrophyta</taxon>
        <taxon>Pelagophyceae</taxon>
        <taxon>Pelagomonadales</taxon>
        <taxon>Pelagomonadaceae</taxon>
        <taxon>Pelagomonas</taxon>
    </lineage>
</organism>
<evidence type="ECO:0000256" key="3">
    <source>
        <dbReference type="SAM" id="SignalP"/>
    </source>
</evidence>
<dbReference type="Proteomes" id="UP000789595">
    <property type="component" value="Unassembled WGS sequence"/>
</dbReference>
<keyword evidence="5" id="KW-1185">Reference proteome</keyword>
<dbReference type="AlphaFoldDB" id="A0A8J2X0C7"/>
<keyword evidence="2" id="KW-0472">Membrane</keyword>
<comment type="caution">
    <text evidence="4">The sequence shown here is derived from an EMBL/GenBank/DDBJ whole genome shotgun (WGS) entry which is preliminary data.</text>
</comment>
<evidence type="ECO:0008006" key="6">
    <source>
        <dbReference type="Google" id="ProtNLM"/>
    </source>
</evidence>
<evidence type="ECO:0000256" key="2">
    <source>
        <dbReference type="SAM" id="Phobius"/>
    </source>
</evidence>
<gene>
    <name evidence="4" type="ORF">PECAL_2P22400</name>
</gene>
<feature type="region of interest" description="Disordered" evidence="1">
    <location>
        <begin position="89"/>
        <end position="127"/>
    </location>
</feature>
<protein>
    <recommendedName>
        <fullName evidence="6">ShKT domain-containing protein</fullName>
    </recommendedName>
</protein>
<name>A0A8J2X0C7_9STRA</name>
<feature type="signal peptide" evidence="3">
    <location>
        <begin position="1"/>
        <end position="17"/>
    </location>
</feature>
<keyword evidence="2" id="KW-1133">Transmembrane helix</keyword>
<keyword evidence="2" id="KW-0812">Transmembrane</keyword>
<feature type="transmembrane region" description="Helical" evidence="2">
    <location>
        <begin position="227"/>
        <end position="247"/>
    </location>
</feature>
<keyword evidence="3" id="KW-0732">Signal</keyword>
<feature type="chain" id="PRO_5035147365" description="ShKT domain-containing protein" evidence="3">
    <location>
        <begin position="18"/>
        <end position="287"/>
    </location>
</feature>
<dbReference type="EMBL" id="CAKKNE010000002">
    <property type="protein sequence ID" value="CAH0369131.1"/>
    <property type="molecule type" value="Genomic_DNA"/>
</dbReference>
<evidence type="ECO:0000313" key="5">
    <source>
        <dbReference type="Proteomes" id="UP000789595"/>
    </source>
</evidence>
<evidence type="ECO:0000256" key="1">
    <source>
        <dbReference type="SAM" id="MobiDB-lite"/>
    </source>
</evidence>
<evidence type="ECO:0000313" key="4">
    <source>
        <dbReference type="EMBL" id="CAH0369131.1"/>
    </source>
</evidence>